<name>A0AAD7EH29_9AGAR</name>
<comment type="caution">
    <text evidence="1">The sequence shown here is derived from an EMBL/GenBank/DDBJ whole genome shotgun (WGS) entry which is preliminary data.</text>
</comment>
<sequence>LARLLSQLNNKMVTFEFKNGLAVHGMIIVASAGFLSTKTNNIPGVDMQINTHLKLVKITACNCNPTSHNIISIHRNTITICYSVLSDALPLDTFLVNKTPKPKDCKKELEGVLRAGDRSLFI</sequence>
<dbReference type="GO" id="GO:0120114">
    <property type="term" value="C:Sm-like protein family complex"/>
    <property type="evidence" value="ECO:0007669"/>
    <property type="project" value="UniProtKB-ARBA"/>
</dbReference>
<proteinExistence type="predicted"/>
<dbReference type="Gene3D" id="2.30.30.100">
    <property type="match status" value="1"/>
</dbReference>
<dbReference type="AlphaFoldDB" id="A0AAD7EH29"/>
<organism evidence="1 2">
    <name type="scientific">Mycena albidolilacea</name>
    <dbReference type="NCBI Taxonomy" id="1033008"/>
    <lineage>
        <taxon>Eukaryota</taxon>
        <taxon>Fungi</taxon>
        <taxon>Dikarya</taxon>
        <taxon>Basidiomycota</taxon>
        <taxon>Agaricomycotina</taxon>
        <taxon>Agaricomycetes</taxon>
        <taxon>Agaricomycetidae</taxon>
        <taxon>Agaricales</taxon>
        <taxon>Marasmiineae</taxon>
        <taxon>Mycenaceae</taxon>
        <taxon>Mycena</taxon>
    </lineage>
</organism>
<dbReference type="Proteomes" id="UP001218218">
    <property type="component" value="Unassembled WGS sequence"/>
</dbReference>
<gene>
    <name evidence="1" type="ORF">DFH08DRAFT_711197</name>
</gene>
<dbReference type="InterPro" id="IPR027141">
    <property type="entry name" value="LSm4/Sm_D1/D3"/>
</dbReference>
<evidence type="ECO:0000313" key="1">
    <source>
        <dbReference type="EMBL" id="KAJ7325399.1"/>
    </source>
</evidence>
<dbReference type="GO" id="GO:0006396">
    <property type="term" value="P:RNA processing"/>
    <property type="evidence" value="ECO:0007669"/>
    <property type="project" value="InterPro"/>
</dbReference>
<reference evidence="1" key="1">
    <citation type="submission" date="2023-03" db="EMBL/GenBank/DDBJ databases">
        <title>Massive genome expansion in bonnet fungi (Mycena s.s.) driven by repeated elements and novel gene families across ecological guilds.</title>
        <authorList>
            <consortium name="Lawrence Berkeley National Laboratory"/>
            <person name="Harder C.B."/>
            <person name="Miyauchi S."/>
            <person name="Viragh M."/>
            <person name="Kuo A."/>
            <person name="Thoen E."/>
            <person name="Andreopoulos B."/>
            <person name="Lu D."/>
            <person name="Skrede I."/>
            <person name="Drula E."/>
            <person name="Henrissat B."/>
            <person name="Morin E."/>
            <person name="Kohler A."/>
            <person name="Barry K."/>
            <person name="LaButti K."/>
            <person name="Morin E."/>
            <person name="Salamov A."/>
            <person name="Lipzen A."/>
            <person name="Mereny Z."/>
            <person name="Hegedus B."/>
            <person name="Baldrian P."/>
            <person name="Stursova M."/>
            <person name="Weitz H."/>
            <person name="Taylor A."/>
            <person name="Grigoriev I.V."/>
            <person name="Nagy L.G."/>
            <person name="Martin F."/>
            <person name="Kauserud H."/>
        </authorList>
    </citation>
    <scope>NUCLEOTIDE SEQUENCE</scope>
    <source>
        <strain evidence="1">CBHHK002</strain>
    </source>
</reference>
<protein>
    <submittedName>
        <fullName evidence="1">Uncharacterized protein</fullName>
    </submittedName>
</protein>
<dbReference type="PANTHER" id="PTHR23338">
    <property type="entry name" value="SMALL NUCLEAR RIBONUCLEOPROTEIN SM"/>
    <property type="match status" value="1"/>
</dbReference>
<feature type="non-terminal residue" evidence="1">
    <location>
        <position position="122"/>
    </location>
</feature>
<evidence type="ECO:0000313" key="2">
    <source>
        <dbReference type="Proteomes" id="UP001218218"/>
    </source>
</evidence>
<dbReference type="EMBL" id="JARIHO010000044">
    <property type="protein sequence ID" value="KAJ7325399.1"/>
    <property type="molecule type" value="Genomic_DNA"/>
</dbReference>
<keyword evidence="2" id="KW-1185">Reference proteome</keyword>
<accession>A0AAD7EH29</accession>